<dbReference type="GO" id="GO:0004252">
    <property type="term" value="F:serine-type endopeptidase activity"/>
    <property type="evidence" value="ECO:0007669"/>
    <property type="project" value="UniProtKB-UniRule"/>
</dbReference>
<dbReference type="PROSITE" id="PS00138">
    <property type="entry name" value="SUBTILASE_SER"/>
    <property type="match status" value="1"/>
</dbReference>
<evidence type="ECO:0000256" key="3">
    <source>
        <dbReference type="ARBA" id="ARBA00022801"/>
    </source>
</evidence>
<dbReference type="RefSeq" id="WP_171679135.1">
    <property type="nucleotide sequence ID" value="NZ_BAAAGT010000020.1"/>
</dbReference>
<organism evidence="11 12">
    <name type="scientific">Kribbella sandramycini</name>
    <dbReference type="NCBI Taxonomy" id="60450"/>
    <lineage>
        <taxon>Bacteria</taxon>
        <taxon>Bacillati</taxon>
        <taxon>Actinomycetota</taxon>
        <taxon>Actinomycetes</taxon>
        <taxon>Propionibacteriales</taxon>
        <taxon>Kribbellaceae</taxon>
        <taxon>Kribbella</taxon>
    </lineage>
</organism>
<evidence type="ECO:0000256" key="4">
    <source>
        <dbReference type="ARBA" id="ARBA00022825"/>
    </source>
</evidence>
<dbReference type="AlphaFoldDB" id="A0A7Y4L7K7"/>
<feature type="chain" id="PRO_5038315467" evidence="8">
    <location>
        <begin position="32"/>
        <end position="1083"/>
    </location>
</feature>
<evidence type="ECO:0000256" key="2">
    <source>
        <dbReference type="ARBA" id="ARBA00022670"/>
    </source>
</evidence>
<dbReference type="EMBL" id="JACHKF010000001">
    <property type="protein sequence ID" value="MBB6570242.1"/>
    <property type="molecule type" value="Genomic_DNA"/>
</dbReference>
<keyword evidence="2 6" id="KW-0645">Protease</keyword>
<comment type="similarity">
    <text evidence="1 6 7">Belongs to the peptidase S8 family.</text>
</comment>
<feature type="signal peptide" evidence="8">
    <location>
        <begin position="1"/>
        <end position="31"/>
    </location>
</feature>
<dbReference type="InterPro" id="IPR036852">
    <property type="entry name" value="Peptidase_S8/S53_dom_sf"/>
</dbReference>
<feature type="active site" description="Charge relay system" evidence="5 6">
    <location>
        <position position="217"/>
    </location>
</feature>
<dbReference type="PRINTS" id="PR00723">
    <property type="entry name" value="SUBTILISIN"/>
</dbReference>
<evidence type="ECO:0000256" key="5">
    <source>
        <dbReference type="PIRSR" id="PIRSR615500-1"/>
    </source>
</evidence>
<dbReference type="InterPro" id="IPR000209">
    <property type="entry name" value="Peptidase_S8/S53_dom"/>
</dbReference>
<dbReference type="PROSITE" id="PS51892">
    <property type="entry name" value="SUBTILASE"/>
    <property type="match status" value="1"/>
</dbReference>
<feature type="active site" description="Charge relay system" evidence="5 6">
    <location>
        <position position="249"/>
    </location>
</feature>
<proteinExistence type="inferred from homology"/>
<evidence type="ECO:0000256" key="7">
    <source>
        <dbReference type="RuleBase" id="RU003355"/>
    </source>
</evidence>
<dbReference type="PANTHER" id="PTHR43806">
    <property type="entry name" value="PEPTIDASE S8"/>
    <property type="match status" value="1"/>
</dbReference>
<dbReference type="Pfam" id="PF00082">
    <property type="entry name" value="Peptidase_S8"/>
    <property type="match status" value="1"/>
</dbReference>
<keyword evidence="4 6" id="KW-0720">Serine protease</keyword>
<evidence type="ECO:0000313" key="10">
    <source>
        <dbReference type="EMBL" id="MBB6570242.1"/>
    </source>
</evidence>
<evidence type="ECO:0000256" key="1">
    <source>
        <dbReference type="ARBA" id="ARBA00011073"/>
    </source>
</evidence>
<gene>
    <name evidence="10" type="ORF">HNR71_005879</name>
    <name evidence="11" type="ORF">HPO96_36905</name>
</gene>
<keyword evidence="8" id="KW-0732">Signal</keyword>
<protein>
    <submittedName>
        <fullName evidence="11">S8 family serine peptidase</fullName>
    </submittedName>
</protein>
<dbReference type="GO" id="GO:0006508">
    <property type="term" value="P:proteolysis"/>
    <property type="evidence" value="ECO:0007669"/>
    <property type="project" value="UniProtKB-KW"/>
</dbReference>
<accession>A0A7Y4L7K7</accession>
<dbReference type="InterPro" id="IPR023827">
    <property type="entry name" value="Peptidase_S8_Asp-AS"/>
</dbReference>
<sequence length="1083" mass="112769">MPTKRRTAAVLVVAAALAAATLTWFERPVTAAASGAAELTRSVTLITGDKVILGPTDQSPVKVVRAAGREKIAFSMRRHPTGISVVPADATQLLARGLLDPRLFDVTGLLAQGYGDAGPQRLSVIVEQRARQATPAGAELIRQLPAIGGAALRIRNEGSAFWQSISAGAGTLDAGVAKVWLNARHQVSLDQSTAQIGAPAAWRAGYTGRGVPVAVLDTGIDQSHPDLAGKIVEARNFTAEPDTTDTVGHGTHVAATIASGDAKYRGVAPDSSLLVGKVCDTEGCPEDAIIAAMEWAAAEKRVKVVNMSLGGQDFPGIDPLEEAVARLTAEHDTLFVIAAGNSGAGGDGTLGSPASADAALAVGAVSKQDALAGFSSRGPRPGDSALKPDLTAPGVQIVAARSKDGFLGAPGEVRTAMSGTSMATPHVAGAAAILRQRHPGWSAAQIKAALMGSAKPAEGVSAFAQGAGRLDLGRALEQVVVLDQPSLSFGIQSWPHGDDKPVTRTLTYRNLGSTAVTLDLAVRSAGASLPAEMFSLSAAKLTVPAEGTAAVDVTADTRVASADGLITARVVARSGELAVVAPVGVDKEPESYDLTVNVIGRDGQAASAYELSLISHERWFGKYLYDPSGTIRVRLPRGRYVVDTAVMSGADTDVVVQPALVLDRSRAVTLDARLAKPVGHALANRSARPVAISTGMNVVQGHDVLGTAHLGPEGAVLRTAQVGPDAPRQRVVGFYQGVSAEPAPDGTLTDLPVVYHLGWFTPGRVTTGVRKVRDSELAKVRVRSVAQGAARTAVRDSIAMSTEVPGASAGLGVGLPISLPSDRTELFSTDRVAWQRSFGQNPRDGLVEVIEYAPARQYRRGPGRELWNGGGVYGPSLPGPAHQVGYALQLPDRLQFNVGLFSPSAETSAATKVDRGRTVIRRDGTVICESAVDGQCFAEGNHKGAFRIETEAERSLTDTSTEVSAVWTFSRRTGEPGALPIQVIRFGADLAEDNSTPGNRRLRLPVHVQRNPGASAAGLRSLALEMSIDDGATWQPVRVLGAGPHRTAFIRNPAGGYISLRAKAVDTAGNTASQTIIRAYRVS</sequence>
<name>A0A7Y4L7K7_9ACTN</name>
<feature type="active site" description="Charge relay system" evidence="5 6">
    <location>
        <position position="421"/>
    </location>
</feature>
<dbReference type="EMBL" id="JABJRC010000017">
    <property type="protein sequence ID" value="NOL45839.1"/>
    <property type="molecule type" value="Genomic_DNA"/>
</dbReference>
<keyword evidence="3 6" id="KW-0378">Hydrolase</keyword>
<dbReference type="InterPro" id="IPR015500">
    <property type="entry name" value="Peptidase_S8_subtilisin-rel"/>
</dbReference>
<dbReference type="InterPro" id="IPR050131">
    <property type="entry name" value="Peptidase_S8_subtilisin-like"/>
</dbReference>
<dbReference type="Proteomes" id="UP000534306">
    <property type="component" value="Unassembled WGS sequence"/>
</dbReference>
<evidence type="ECO:0000256" key="6">
    <source>
        <dbReference type="PROSITE-ProRule" id="PRU01240"/>
    </source>
</evidence>
<dbReference type="PROSITE" id="PS00136">
    <property type="entry name" value="SUBTILASE_ASP"/>
    <property type="match status" value="1"/>
</dbReference>
<evidence type="ECO:0000313" key="11">
    <source>
        <dbReference type="EMBL" id="NOL45839.1"/>
    </source>
</evidence>
<evidence type="ECO:0000256" key="8">
    <source>
        <dbReference type="SAM" id="SignalP"/>
    </source>
</evidence>
<dbReference type="PANTHER" id="PTHR43806:SF11">
    <property type="entry name" value="CEREVISIN-RELATED"/>
    <property type="match status" value="1"/>
</dbReference>
<dbReference type="Proteomes" id="UP000553957">
    <property type="component" value="Unassembled WGS sequence"/>
</dbReference>
<reference evidence="11 12" key="1">
    <citation type="submission" date="2020-05" db="EMBL/GenBank/DDBJ databases">
        <title>Genome sequence of Kribbella sandramycini ATCC 39419.</title>
        <authorList>
            <person name="Maclea K.S."/>
            <person name="Fair J.L."/>
        </authorList>
    </citation>
    <scope>NUCLEOTIDE SEQUENCE [LARGE SCALE GENOMIC DNA]</scope>
    <source>
        <strain evidence="11 12">ATCC 39419</strain>
    </source>
</reference>
<dbReference type="InterPro" id="IPR023828">
    <property type="entry name" value="Peptidase_S8_Ser-AS"/>
</dbReference>
<comment type="caution">
    <text evidence="11">The sequence shown here is derived from an EMBL/GenBank/DDBJ whole genome shotgun (WGS) entry which is preliminary data.</text>
</comment>
<dbReference type="SUPFAM" id="SSF52743">
    <property type="entry name" value="Subtilisin-like"/>
    <property type="match status" value="1"/>
</dbReference>
<feature type="domain" description="Peptidase S8/S53" evidence="9">
    <location>
        <begin position="208"/>
        <end position="468"/>
    </location>
</feature>
<evidence type="ECO:0000259" key="9">
    <source>
        <dbReference type="Pfam" id="PF00082"/>
    </source>
</evidence>
<evidence type="ECO:0000313" key="12">
    <source>
        <dbReference type="Proteomes" id="UP000534306"/>
    </source>
</evidence>
<reference evidence="10 13" key="2">
    <citation type="submission" date="2020-08" db="EMBL/GenBank/DDBJ databases">
        <title>Sequencing the genomes of 1000 actinobacteria strains.</title>
        <authorList>
            <person name="Klenk H.-P."/>
        </authorList>
    </citation>
    <scope>NUCLEOTIDE SEQUENCE [LARGE SCALE GENOMIC DNA]</scope>
    <source>
        <strain evidence="10 13">DSM 15626</strain>
    </source>
</reference>
<evidence type="ECO:0000313" key="13">
    <source>
        <dbReference type="Proteomes" id="UP000553957"/>
    </source>
</evidence>
<dbReference type="Gene3D" id="3.40.50.200">
    <property type="entry name" value="Peptidase S8/S53 domain"/>
    <property type="match status" value="1"/>
</dbReference>
<keyword evidence="12" id="KW-1185">Reference proteome</keyword>